<comment type="similarity">
    <text evidence="7">Belongs to the class IV-like SAM-binding methyltransferase superfamily. RNA methyltransferase TrmH family.</text>
</comment>
<feature type="domain" description="tRNA/rRNA methyltransferase SpoU type" evidence="8">
    <location>
        <begin position="35"/>
        <end position="179"/>
    </location>
</feature>
<comment type="caution">
    <text evidence="7">Lacks conserved residue(s) required for the propagation of feature annotation.</text>
</comment>
<keyword evidence="3 7" id="KW-0808">Transferase</keyword>
<evidence type="ECO:0000256" key="4">
    <source>
        <dbReference type="ARBA" id="ARBA00022691"/>
    </source>
</evidence>
<keyword evidence="1 7" id="KW-0820">tRNA-binding</keyword>
<comment type="function">
    <text evidence="7">Catalyzes the 2'-O methylation of guanosine at position 18 in tRNA.</text>
</comment>
<feature type="binding site" evidence="7">
    <location>
        <position position="160"/>
    </location>
    <ligand>
        <name>S-adenosyl-L-methionine</name>
        <dbReference type="ChEBI" id="CHEBI:59789"/>
    </ligand>
</feature>
<evidence type="ECO:0000313" key="9">
    <source>
        <dbReference type="EMBL" id="MDN4164083.1"/>
    </source>
</evidence>
<dbReference type="GO" id="GO:0008168">
    <property type="term" value="F:methyltransferase activity"/>
    <property type="evidence" value="ECO:0007669"/>
    <property type="project" value="UniProtKB-KW"/>
</dbReference>
<name>A0ABT8F0W3_9BACT</name>
<evidence type="ECO:0000313" key="10">
    <source>
        <dbReference type="Proteomes" id="UP001168552"/>
    </source>
</evidence>
<dbReference type="InterPro" id="IPR029026">
    <property type="entry name" value="tRNA_m1G_MTases_N"/>
</dbReference>
<evidence type="ECO:0000256" key="5">
    <source>
        <dbReference type="ARBA" id="ARBA00022694"/>
    </source>
</evidence>
<reference evidence="9" key="1">
    <citation type="submission" date="2023-06" db="EMBL/GenBank/DDBJ databases">
        <title>Cytophagales bacterium Strain LB-30, isolated from soil.</title>
        <authorList>
            <person name="Liu B."/>
        </authorList>
    </citation>
    <scope>NUCLEOTIDE SEQUENCE</scope>
    <source>
        <strain evidence="9">LB-30</strain>
    </source>
</reference>
<dbReference type="InterPro" id="IPR033671">
    <property type="entry name" value="TrmH"/>
</dbReference>
<dbReference type="InterPro" id="IPR029028">
    <property type="entry name" value="Alpha/beta_knot_MTases"/>
</dbReference>
<dbReference type="CDD" id="cd18092">
    <property type="entry name" value="SpoU-like_TrmH"/>
    <property type="match status" value="1"/>
</dbReference>
<evidence type="ECO:0000256" key="6">
    <source>
        <dbReference type="ARBA" id="ARBA00022884"/>
    </source>
</evidence>
<feature type="binding site" evidence="7">
    <location>
        <position position="116"/>
    </location>
    <ligand>
        <name>S-adenosyl-L-methionine</name>
        <dbReference type="ChEBI" id="CHEBI:59789"/>
    </ligand>
</feature>
<dbReference type="Pfam" id="PF00588">
    <property type="entry name" value="SpoU_methylase"/>
    <property type="match status" value="1"/>
</dbReference>
<evidence type="ECO:0000256" key="7">
    <source>
        <dbReference type="HAMAP-Rule" id="MF_02060"/>
    </source>
</evidence>
<comment type="caution">
    <text evidence="9">The sequence shown here is derived from an EMBL/GenBank/DDBJ whole genome shotgun (WGS) entry which is preliminary data.</text>
</comment>
<evidence type="ECO:0000256" key="1">
    <source>
        <dbReference type="ARBA" id="ARBA00022555"/>
    </source>
</evidence>
<dbReference type="PANTHER" id="PTHR43453">
    <property type="entry name" value="RRNA METHYLASE-LIKE"/>
    <property type="match status" value="1"/>
</dbReference>
<keyword evidence="6 7" id="KW-0694">RNA-binding</keyword>
<evidence type="ECO:0000256" key="2">
    <source>
        <dbReference type="ARBA" id="ARBA00022603"/>
    </source>
</evidence>
<accession>A0ABT8F0W3</accession>
<keyword evidence="10" id="KW-1185">Reference proteome</keyword>
<evidence type="ECO:0000256" key="3">
    <source>
        <dbReference type="ARBA" id="ARBA00022679"/>
    </source>
</evidence>
<comment type="catalytic activity">
    <reaction evidence="7">
        <text>guanosine(18) in tRNA + S-adenosyl-L-methionine = 2'-O-methylguanosine(18) in tRNA + S-adenosyl-L-homocysteine + H(+)</text>
        <dbReference type="Rhea" id="RHEA:20077"/>
        <dbReference type="Rhea" id="RHEA-COMP:10190"/>
        <dbReference type="Rhea" id="RHEA-COMP:10192"/>
        <dbReference type="ChEBI" id="CHEBI:15378"/>
        <dbReference type="ChEBI" id="CHEBI:57856"/>
        <dbReference type="ChEBI" id="CHEBI:59789"/>
        <dbReference type="ChEBI" id="CHEBI:74269"/>
        <dbReference type="ChEBI" id="CHEBI:74445"/>
        <dbReference type="EC" id="2.1.1.34"/>
    </reaction>
</comment>
<dbReference type="HAMAP" id="MF_02060">
    <property type="entry name" value="tRNA_methyltr_TrmH"/>
    <property type="match status" value="1"/>
</dbReference>
<dbReference type="GO" id="GO:0032259">
    <property type="term" value="P:methylation"/>
    <property type="evidence" value="ECO:0007669"/>
    <property type="project" value="UniProtKB-KW"/>
</dbReference>
<dbReference type="EMBL" id="JAUHJS010000001">
    <property type="protein sequence ID" value="MDN4164083.1"/>
    <property type="molecule type" value="Genomic_DNA"/>
</dbReference>
<dbReference type="PANTHER" id="PTHR43453:SF1">
    <property type="entry name" value="TRNA_RRNA METHYLTRANSFERASE SPOU TYPE DOMAIN-CONTAINING PROTEIN"/>
    <property type="match status" value="1"/>
</dbReference>
<dbReference type="SUPFAM" id="SSF75217">
    <property type="entry name" value="alpha/beta knot"/>
    <property type="match status" value="1"/>
</dbReference>
<keyword evidence="5 7" id="KW-0819">tRNA processing</keyword>
<dbReference type="InterPro" id="IPR001537">
    <property type="entry name" value="SpoU_MeTrfase"/>
</dbReference>
<gene>
    <name evidence="7" type="primary">trmH</name>
    <name evidence="9" type="ORF">QWY31_01155</name>
</gene>
<keyword evidence="4 7" id="KW-0949">S-adenosyl-L-methionine</keyword>
<protein>
    <recommendedName>
        <fullName evidence="7">tRNA (guanosine(18)-2'-O)-methyltransferase</fullName>
        <ecNumber evidence="7">2.1.1.34</ecNumber>
    </recommendedName>
    <alternativeName>
        <fullName evidence="7">tRNA [Gm18] methyltransferase</fullName>
    </alternativeName>
</protein>
<dbReference type="EC" id="2.1.1.34" evidence="7"/>
<keyword evidence="2 7" id="KW-0489">Methyltransferase</keyword>
<organism evidence="9 10">
    <name type="scientific">Shiella aurantiaca</name>
    <dbReference type="NCBI Taxonomy" id="3058365"/>
    <lineage>
        <taxon>Bacteria</taxon>
        <taxon>Pseudomonadati</taxon>
        <taxon>Bacteroidota</taxon>
        <taxon>Cytophagia</taxon>
        <taxon>Cytophagales</taxon>
        <taxon>Shiellaceae</taxon>
        <taxon>Shiella</taxon>
    </lineage>
</organism>
<dbReference type="Proteomes" id="UP001168552">
    <property type="component" value="Unassembled WGS sequence"/>
</dbReference>
<dbReference type="RefSeq" id="WP_320002609.1">
    <property type="nucleotide sequence ID" value="NZ_JAUHJS010000001.1"/>
</dbReference>
<dbReference type="Gene3D" id="3.40.1280.10">
    <property type="match status" value="1"/>
</dbReference>
<proteinExistence type="inferred from homology"/>
<evidence type="ECO:0000259" key="8">
    <source>
        <dbReference type="Pfam" id="PF00588"/>
    </source>
</evidence>
<sequence>MEAQRQAIFEAFSELITESKKQRMEEVLQQRTRHISVVVENIHYPQNCSAVIRTVECMGLQDLYVIDDKHEFTISPHVTRGASKWLDFHRFNRPNENNTRTCLQTMRDKGYTLIATSPHATRSLSLDTIDLQKPVAIMIGQEKEGLSPLALEMADAFVQIPMFGFTESFNLSVSMAIILEHLVNRMRKGEVNWQLSEEEKEEIRYRWYKKSVRNGSVIERTINSKTQV</sequence>